<gene>
    <name evidence="1" type="ORF">MRB53_005743</name>
</gene>
<evidence type="ECO:0000313" key="2">
    <source>
        <dbReference type="Proteomes" id="UP001234297"/>
    </source>
</evidence>
<dbReference type="EMBL" id="CM056810">
    <property type="protein sequence ID" value="KAJ8643995.1"/>
    <property type="molecule type" value="Genomic_DNA"/>
</dbReference>
<dbReference type="Proteomes" id="UP001234297">
    <property type="component" value="Chromosome 2"/>
</dbReference>
<reference evidence="1 2" key="1">
    <citation type="journal article" date="2022" name="Hortic Res">
        <title>A haplotype resolved chromosomal level avocado genome allows analysis of novel avocado genes.</title>
        <authorList>
            <person name="Nath O."/>
            <person name="Fletcher S.J."/>
            <person name="Hayward A."/>
            <person name="Shaw L.M."/>
            <person name="Masouleh A.K."/>
            <person name="Furtado A."/>
            <person name="Henry R.J."/>
            <person name="Mitter N."/>
        </authorList>
    </citation>
    <scope>NUCLEOTIDE SEQUENCE [LARGE SCALE GENOMIC DNA]</scope>
    <source>
        <strain evidence="2">cv. Hass</strain>
    </source>
</reference>
<organism evidence="1 2">
    <name type="scientific">Persea americana</name>
    <name type="common">Avocado</name>
    <dbReference type="NCBI Taxonomy" id="3435"/>
    <lineage>
        <taxon>Eukaryota</taxon>
        <taxon>Viridiplantae</taxon>
        <taxon>Streptophyta</taxon>
        <taxon>Embryophyta</taxon>
        <taxon>Tracheophyta</taxon>
        <taxon>Spermatophyta</taxon>
        <taxon>Magnoliopsida</taxon>
        <taxon>Magnoliidae</taxon>
        <taxon>Laurales</taxon>
        <taxon>Lauraceae</taxon>
        <taxon>Persea</taxon>
    </lineage>
</organism>
<evidence type="ECO:0000313" key="1">
    <source>
        <dbReference type="EMBL" id="KAJ8643995.1"/>
    </source>
</evidence>
<sequence>MAATGDPPVRGGDNKPVSITSEHERTDVADTIRSDAGIYGVRVLLPAVLATRETIRRATLMMSQNWPPSCFRLLIVDILRDSALFSL</sequence>
<accession>A0ACC2MEA3</accession>
<proteinExistence type="predicted"/>
<keyword evidence="2" id="KW-1185">Reference proteome</keyword>
<comment type="caution">
    <text evidence="1">The sequence shown here is derived from an EMBL/GenBank/DDBJ whole genome shotgun (WGS) entry which is preliminary data.</text>
</comment>
<name>A0ACC2MEA3_PERAE</name>
<protein>
    <submittedName>
        <fullName evidence="1">Uncharacterized protein</fullName>
    </submittedName>
</protein>